<reference evidence="2" key="1">
    <citation type="journal article" date="2015" name="Nature">
        <title>Complex archaea that bridge the gap between prokaryotes and eukaryotes.</title>
        <authorList>
            <person name="Spang A."/>
            <person name="Saw J.H."/>
            <person name="Jorgensen S.L."/>
            <person name="Zaremba-Niedzwiedzka K."/>
            <person name="Martijn J."/>
            <person name="Lind A.E."/>
            <person name="van Eijk R."/>
            <person name="Schleper C."/>
            <person name="Guy L."/>
            <person name="Ettema T.J."/>
        </authorList>
    </citation>
    <scope>NUCLEOTIDE SEQUENCE</scope>
</reference>
<organism evidence="2">
    <name type="scientific">marine sediment metagenome</name>
    <dbReference type="NCBI Taxonomy" id="412755"/>
    <lineage>
        <taxon>unclassified sequences</taxon>
        <taxon>metagenomes</taxon>
        <taxon>ecological metagenomes</taxon>
    </lineage>
</organism>
<comment type="caution">
    <text evidence="2">The sequence shown here is derived from an EMBL/GenBank/DDBJ whole genome shotgun (WGS) entry which is preliminary data.</text>
</comment>
<dbReference type="Gene3D" id="3.20.20.210">
    <property type="match status" value="1"/>
</dbReference>
<dbReference type="InterPro" id="IPR000257">
    <property type="entry name" value="Uroporphyrinogen_deCOase"/>
</dbReference>
<dbReference type="GO" id="GO:0006779">
    <property type="term" value="P:porphyrin-containing compound biosynthetic process"/>
    <property type="evidence" value="ECO:0007669"/>
    <property type="project" value="InterPro"/>
</dbReference>
<feature type="domain" description="Uroporphyrinogen decarboxylase (URO-D)" evidence="1">
    <location>
        <begin position="165"/>
        <end position="303"/>
    </location>
</feature>
<accession>A0A0F9GU49</accession>
<proteinExistence type="predicted"/>
<sequence length="313" mass="35713">MKVNPELLKERRDRILKAVALEKPDRIPVVLEYSGFAANATKTEIADFISSPSKATETMIQAYKLIGGGDAINYGTFSPYRLSYLYGAKVKVPGIDLPPDGMWQVVETELMKVEDYDRILEIGWPEFFKGFLSDRVFNDAAWNLLPANQERVDIIGLWSDEGVPVLTGGNVTTPFELLCGSRSTEKFFLDLLEIPDKVEAVMELMIPHLSLTNVDRMINRGYMVAWVGGWRTAPCMLSPRIWERFVWPYFHQQVNKVVEAGLIPLLHLDSNWDRELDRFKDFPKGKIIMALDGETDIFRAKEILSKMKGYRSI</sequence>
<dbReference type="SUPFAM" id="SSF51726">
    <property type="entry name" value="UROD/MetE-like"/>
    <property type="match status" value="1"/>
</dbReference>
<dbReference type="GO" id="GO:0004853">
    <property type="term" value="F:uroporphyrinogen decarboxylase activity"/>
    <property type="evidence" value="ECO:0007669"/>
    <property type="project" value="InterPro"/>
</dbReference>
<dbReference type="InterPro" id="IPR052024">
    <property type="entry name" value="Methanogen_methyltrans"/>
</dbReference>
<dbReference type="PANTHER" id="PTHR47099">
    <property type="entry name" value="METHYLCOBAMIDE:COM METHYLTRANSFERASE MTBA"/>
    <property type="match status" value="1"/>
</dbReference>
<evidence type="ECO:0000259" key="1">
    <source>
        <dbReference type="Pfam" id="PF01208"/>
    </source>
</evidence>
<dbReference type="EMBL" id="LAZR01016966">
    <property type="protein sequence ID" value="KKM02325.1"/>
    <property type="molecule type" value="Genomic_DNA"/>
</dbReference>
<dbReference type="AlphaFoldDB" id="A0A0F9GU49"/>
<dbReference type="PANTHER" id="PTHR47099:SF1">
    <property type="entry name" value="METHYLCOBAMIDE:COM METHYLTRANSFERASE MTBA"/>
    <property type="match status" value="1"/>
</dbReference>
<evidence type="ECO:0000313" key="2">
    <source>
        <dbReference type="EMBL" id="KKM02325.1"/>
    </source>
</evidence>
<name>A0A0F9GU49_9ZZZZ</name>
<protein>
    <recommendedName>
        <fullName evidence="1">Uroporphyrinogen decarboxylase (URO-D) domain-containing protein</fullName>
    </recommendedName>
</protein>
<dbReference type="Pfam" id="PF01208">
    <property type="entry name" value="URO-D"/>
    <property type="match status" value="1"/>
</dbReference>
<gene>
    <name evidence="2" type="ORF">LCGC14_1785580</name>
</gene>
<dbReference type="InterPro" id="IPR038071">
    <property type="entry name" value="UROD/MetE-like_sf"/>
</dbReference>